<evidence type="ECO:0000313" key="1">
    <source>
        <dbReference type="EMBL" id="CBI00755.1"/>
    </source>
</evidence>
<accession>E6Q0P6</accession>
<dbReference type="AlphaFoldDB" id="E6Q0P6"/>
<comment type="caution">
    <text evidence="1">The sequence shown here is derived from an EMBL/GenBank/DDBJ whole genome shotgun (WGS) entry which is preliminary data.</text>
</comment>
<organism evidence="1">
    <name type="scientific">mine drainage metagenome</name>
    <dbReference type="NCBI Taxonomy" id="410659"/>
    <lineage>
        <taxon>unclassified sequences</taxon>
        <taxon>metagenomes</taxon>
        <taxon>ecological metagenomes</taxon>
    </lineage>
</organism>
<gene>
    <name evidence="1" type="ORF">CARN4_0101</name>
</gene>
<protein>
    <submittedName>
        <fullName evidence="1">Uncharacterized protein</fullName>
    </submittedName>
</protein>
<name>E6Q0P6_9ZZZZ</name>
<sequence length="25" mass="3011">MIRILLNDAAETRLVETLLMFVYER</sequence>
<proteinExistence type="predicted"/>
<reference evidence="1" key="1">
    <citation type="submission" date="2009-10" db="EMBL/GenBank/DDBJ databases">
        <title>Diversity of trophic interactions inside an arsenic-rich microbial ecosystem.</title>
        <authorList>
            <person name="Bertin P.N."/>
            <person name="Heinrich-Salmeron A."/>
            <person name="Pelletier E."/>
            <person name="Goulhen-Chollet F."/>
            <person name="Arsene-Ploetze F."/>
            <person name="Gallien S."/>
            <person name="Calteau A."/>
            <person name="Vallenet D."/>
            <person name="Casiot C."/>
            <person name="Chane-Woon-Ming B."/>
            <person name="Giloteaux L."/>
            <person name="Barakat M."/>
            <person name="Bonnefoy V."/>
            <person name="Bruneel O."/>
            <person name="Chandler M."/>
            <person name="Cleiss J."/>
            <person name="Duran R."/>
            <person name="Elbaz-Poulichet F."/>
            <person name="Fonknechten N."/>
            <person name="Lauga B."/>
            <person name="Mornico D."/>
            <person name="Ortet P."/>
            <person name="Schaeffer C."/>
            <person name="Siguier P."/>
            <person name="Alexander Thil Smith A."/>
            <person name="Van Dorsselaer A."/>
            <person name="Weissenbach J."/>
            <person name="Medigue C."/>
            <person name="Le Paslier D."/>
        </authorList>
    </citation>
    <scope>NUCLEOTIDE SEQUENCE</scope>
</reference>
<dbReference type="EMBL" id="CABO01000005">
    <property type="protein sequence ID" value="CBI00755.1"/>
    <property type="molecule type" value="Genomic_DNA"/>
</dbReference>